<keyword evidence="3" id="KW-1185">Reference proteome</keyword>
<protein>
    <recommendedName>
        <fullName evidence="4">PE-PGRS family protein</fullName>
    </recommendedName>
</protein>
<reference evidence="2 3" key="1">
    <citation type="submission" date="2024-06" db="EMBL/GenBank/DDBJ databases">
        <title>The Natural Products Discovery Center: Release of the First 8490 Sequenced Strains for Exploring Actinobacteria Biosynthetic Diversity.</title>
        <authorList>
            <person name="Kalkreuter E."/>
            <person name="Kautsar S.A."/>
            <person name="Yang D."/>
            <person name="Bader C.D."/>
            <person name="Teijaro C.N."/>
            <person name="Fluegel L."/>
            <person name="Davis C.M."/>
            <person name="Simpson J.R."/>
            <person name="Lauterbach L."/>
            <person name="Steele A.D."/>
            <person name="Gui C."/>
            <person name="Meng S."/>
            <person name="Li G."/>
            <person name="Viehrig K."/>
            <person name="Ye F."/>
            <person name="Su P."/>
            <person name="Kiefer A.F."/>
            <person name="Nichols A."/>
            <person name="Cepeda A.J."/>
            <person name="Yan W."/>
            <person name="Fan B."/>
            <person name="Jiang Y."/>
            <person name="Adhikari A."/>
            <person name="Zheng C.-J."/>
            <person name="Schuster L."/>
            <person name="Cowan T.M."/>
            <person name="Smanski M.J."/>
            <person name="Chevrette M.G."/>
            <person name="De Carvalho L.P.S."/>
            <person name="Shen B."/>
        </authorList>
    </citation>
    <scope>NUCLEOTIDE SEQUENCE [LARGE SCALE GENOMIC DNA]</scope>
    <source>
        <strain evidence="2 3">NPDC001615</strain>
    </source>
</reference>
<sequence>MEHPQQPDELDWFRQPPPPPAPARAFEDPVRTVWQLPRFHIGRRRFMGRIDYALVCVTRTGLYETFPPPARPASTRRFVALYEVDTDPHAFQLNVLLPSKVDSFEFEATADLTWRVMDAERFVRSQERDVPGLVTRRVLPVLRAASRGYAIDESAAAERAVQQVVNDTSWLGEDLGLRTACSVRLRRDASERNHQARLRTARHNAEAVEPEHKAAVLQQAHEASRTAEKIRFYEHHLERGGIAALALHLAVHPDDTQLVLGHLRDEQAKLVETQLHLIDRALDGKRLEDHHLDEPHQLIADRMTAILGATSPAVKSPPYPGTQPPASESAAHAATPESGT</sequence>
<gene>
    <name evidence="2" type="ORF">ABT188_14700</name>
</gene>
<dbReference type="EMBL" id="JBEOZY010000011">
    <property type="protein sequence ID" value="MER6165805.1"/>
    <property type="molecule type" value="Genomic_DNA"/>
</dbReference>
<name>A0ABV1SVP5_9ACTN</name>
<evidence type="ECO:0008006" key="4">
    <source>
        <dbReference type="Google" id="ProtNLM"/>
    </source>
</evidence>
<evidence type="ECO:0000313" key="2">
    <source>
        <dbReference type="EMBL" id="MER6165805.1"/>
    </source>
</evidence>
<evidence type="ECO:0000313" key="3">
    <source>
        <dbReference type="Proteomes" id="UP001496720"/>
    </source>
</evidence>
<evidence type="ECO:0000256" key="1">
    <source>
        <dbReference type="SAM" id="MobiDB-lite"/>
    </source>
</evidence>
<accession>A0ABV1SVP5</accession>
<dbReference type="RefSeq" id="WP_352147538.1">
    <property type="nucleotide sequence ID" value="NZ_JBEOZY010000011.1"/>
</dbReference>
<comment type="caution">
    <text evidence="2">The sequence shown here is derived from an EMBL/GenBank/DDBJ whole genome shotgun (WGS) entry which is preliminary data.</text>
</comment>
<feature type="region of interest" description="Disordered" evidence="1">
    <location>
        <begin position="1"/>
        <end position="25"/>
    </location>
</feature>
<proteinExistence type="predicted"/>
<dbReference type="Proteomes" id="UP001496720">
    <property type="component" value="Unassembled WGS sequence"/>
</dbReference>
<feature type="region of interest" description="Disordered" evidence="1">
    <location>
        <begin position="311"/>
        <end position="340"/>
    </location>
</feature>
<organism evidence="2 3">
    <name type="scientific">Streptomyces violaceorubidus</name>
    <dbReference type="NCBI Taxonomy" id="284042"/>
    <lineage>
        <taxon>Bacteria</taxon>
        <taxon>Bacillati</taxon>
        <taxon>Actinomycetota</taxon>
        <taxon>Actinomycetes</taxon>
        <taxon>Kitasatosporales</taxon>
        <taxon>Streptomycetaceae</taxon>
        <taxon>Streptomyces</taxon>
    </lineage>
</organism>